<accession>A0A6A6QFB2</accession>
<gene>
    <name evidence="1" type="ORF">BU16DRAFT_136158</name>
</gene>
<reference evidence="1" key="1">
    <citation type="journal article" date="2020" name="Stud. Mycol.">
        <title>101 Dothideomycetes genomes: a test case for predicting lifestyles and emergence of pathogens.</title>
        <authorList>
            <person name="Haridas S."/>
            <person name="Albert R."/>
            <person name="Binder M."/>
            <person name="Bloem J."/>
            <person name="Labutti K."/>
            <person name="Salamov A."/>
            <person name="Andreopoulos B."/>
            <person name="Baker S."/>
            <person name="Barry K."/>
            <person name="Bills G."/>
            <person name="Bluhm B."/>
            <person name="Cannon C."/>
            <person name="Castanera R."/>
            <person name="Culley D."/>
            <person name="Daum C."/>
            <person name="Ezra D."/>
            <person name="Gonzalez J."/>
            <person name="Henrissat B."/>
            <person name="Kuo A."/>
            <person name="Liang C."/>
            <person name="Lipzen A."/>
            <person name="Lutzoni F."/>
            <person name="Magnuson J."/>
            <person name="Mondo S."/>
            <person name="Nolan M."/>
            <person name="Ohm R."/>
            <person name="Pangilinan J."/>
            <person name="Park H.-J."/>
            <person name="Ramirez L."/>
            <person name="Alfaro M."/>
            <person name="Sun H."/>
            <person name="Tritt A."/>
            <person name="Yoshinaga Y."/>
            <person name="Zwiers L.-H."/>
            <person name="Turgeon B."/>
            <person name="Goodwin S."/>
            <person name="Spatafora J."/>
            <person name="Crous P."/>
            <person name="Grigoriev I."/>
        </authorList>
    </citation>
    <scope>NUCLEOTIDE SEQUENCE</scope>
    <source>
        <strain evidence="1">CBS 269.34</strain>
    </source>
</reference>
<proteinExistence type="predicted"/>
<dbReference type="PROSITE" id="PS51257">
    <property type="entry name" value="PROKAR_LIPOPROTEIN"/>
    <property type="match status" value="1"/>
</dbReference>
<evidence type="ECO:0000313" key="2">
    <source>
        <dbReference type="Proteomes" id="UP000799750"/>
    </source>
</evidence>
<protein>
    <submittedName>
        <fullName evidence="1">Uncharacterized protein</fullName>
    </submittedName>
</protein>
<keyword evidence="2" id="KW-1185">Reference proteome</keyword>
<evidence type="ECO:0000313" key="1">
    <source>
        <dbReference type="EMBL" id="KAF2490861.1"/>
    </source>
</evidence>
<sequence>MNERELYIVRYRSRRRLENESNATVWLLVGIACDRDAKYQMPCPELHAARL</sequence>
<dbReference type="EMBL" id="MU004196">
    <property type="protein sequence ID" value="KAF2490861.1"/>
    <property type="molecule type" value="Genomic_DNA"/>
</dbReference>
<dbReference type="Proteomes" id="UP000799750">
    <property type="component" value="Unassembled WGS sequence"/>
</dbReference>
<organism evidence="1 2">
    <name type="scientific">Lophium mytilinum</name>
    <dbReference type="NCBI Taxonomy" id="390894"/>
    <lineage>
        <taxon>Eukaryota</taxon>
        <taxon>Fungi</taxon>
        <taxon>Dikarya</taxon>
        <taxon>Ascomycota</taxon>
        <taxon>Pezizomycotina</taxon>
        <taxon>Dothideomycetes</taxon>
        <taxon>Pleosporomycetidae</taxon>
        <taxon>Mytilinidiales</taxon>
        <taxon>Mytilinidiaceae</taxon>
        <taxon>Lophium</taxon>
    </lineage>
</organism>
<name>A0A6A6QFB2_9PEZI</name>
<dbReference type="AlphaFoldDB" id="A0A6A6QFB2"/>